<organism evidence="2 3">
    <name type="scientific">Dawidia soli</name>
    <dbReference type="NCBI Taxonomy" id="2782352"/>
    <lineage>
        <taxon>Bacteria</taxon>
        <taxon>Pseudomonadati</taxon>
        <taxon>Bacteroidota</taxon>
        <taxon>Cytophagia</taxon>
        <taxon>Cytophagales</taxon>
        <taxon>Chryseotaleaceae</taxon>
        <taxon>Dawidia</taxon>
    </lineage>
</organism>
<accession>A0AAP2DF18</accession>
<feature type="domain" description="Beta-lactamase-related" evidence="1">
    <location>
        <begin position="65"/>
        <end position="384"/>
    </location>
</feature>
<evidence type="ECO:0000313" key="3">
    <source>
        <dbReference type="Proteomes" id="UP001319180"/>
    </source>
</evidence>
<keyword evidence="3" id="KW-1185">Reference proteome</keyword>
<name>A0AAP2DF18_9BACT</name>
<gene>
    <name evidence="2" type="ORF">KK078_23730</name>
</gene>
<proteinExistence type="predicted"/>
<dbReference type="Pfam" id="PF00144">
    <property type="entry name" value="Beta-lactamase"/>
    <property type="match status" value="1"/>
</dbReference>
<dbReference type="InterPro" id="IPR012338">
    <property type="entry name" value="Beta-lactam/transpept-like"/>
</dbReference>
<sequence>MKKKQKLLLVGTLIILLPILLAQVWKSSTTPVAVVPPAPKEPSPPYVNPAFDLLMHAYEHEVDLLMQASQTPGFAIAVVKDSSIVYLKGFGVRAAGSSTLVDPHTVFRIASVSKCFASFLTGILVSDSLLGWNDPVVQYLPDFQLKSPEQTRALRLRHVLSHTTGLPYHTYTNLVEAGMELPVLLGKLKDVDLFREVGKEYSYQNVAYSLIGEVIRKATGKPYEINMSERVFKPLHMEQASMDYTTLMTNPNIARPHKLRGGRWVPASITNTYYNVAPAGGVNASISDMANWMIALLGYREDVIDRSTLHQLFSPQIQAPSKNRNYGRTQRLSSSYYGLGWRVLYYPNDTVIYHGGFVNGYRSEVAVNTKDHIAICILANAPGAVADKGIPTFFTLFRAHRDSILVYDDRRRRALSSNSQVP</sequence>
<dbReference type="RefSeq" id="WP_254092816.1">
    <property type="nucleotide sequence ID" value="NZ_JAHESC010000044.1"/>
</dbReference>
<dbReference type="EMBL" id="JAHESC010000044">
    <property type="protein sequence ID" value="MBT1689595.1"/>
    <property type="molecule type" value="Genomic_DNA"/>
</dbReference>
<protein>
    <submittedName>
        <fullName evidence="2">Beta-lactamase family protein</fullName>
    </submittedName>
</protein>
<dbReference type="Gene3D" id="3.40.710.10">
    <property type="entry name" value="DD-peptidase/beta-lactamase superfamily"/>
    <property type="match status" value="1"/>
</dbReference>
<dbReference type="InterPro" id="IPR050491">
    <property type="entry name" value="AmpC-like"/>
</dbReference>
<dbReference type="AlphaFoldDB" id="A0AAP2DF18"/>
<dbReference type="SUPFAM" id="SSF56601">
    <property type="entry name" value="beta-lactamase/transpeptidase-like"/>
    <property type="match status" value="1"/>
</dbReference>
<evidence type="ECO:0000259" key="1">
    <source>
        <dbReference type="Pfam" id="PF00144"/>
    </source>
</evidence>
<comment type="caution">
    <text evidence="2">The sequence shown here is derived from an EMBL/GenBank/DDBJ whole genome shotgun (WGS) entry which is preliminary data.</text>
</comment>
<dbReference type="PANTHER" id="PTHR46825">
    <property type="entry name" value="D-ALANYL-D-ALANINE-CARBOXYPEPTIDASE/ENDOPEPTIDASE AMPH"/>
    <property type="match status" value="1"/>
</dbReference>
<evidence type="ECO:0000313" key="2">
    <source>
        <dbReference type="EMBL" id="MBT1689595.1"/>
    </source>
</evidence>
<dbReference type="PANTHER" id="PTHR46825:SF15">
    <property type="entry name" value="BETA-LACTAMASE-RELATED DOMAIN-CONTAINING PROTEIN"/>
    <property type="match status" value="1"/>
</dbReference>
<dbReference type="InterPro" id="IPR001466">
    <property type="entry name" value="Beta-lactam-related"/>
</dbReference>
<dbReference type="Proteomes" id="UP001319180">
    <property type="component" value="Unassembled WGS sequence"/>
</dbReference>
<reference evidence="2 3" key="1">
    <citation type="submission" date="2021-05" db="EMBL/GenBank/DDBJ databases">
        <title>A Polyphasic approach of four new species of the genus Ohtaekwangia: Ohtaekwangia histidinii sp. nov., Ohtaekwangia cretensis sp. nov., Ohtaekwangia indiensis sp. nov., Ohtaekwangia reichenbachii sp. nov. from diverse environment.</title>
        <authorList>
            <person name="Octaviana S."/>
        </authorList>
    </citation>
    <scope>NUCLEOTIDE SEQUENCE [LARGE SCALE GENOMIC DNA]</scope>
    <source>
        <strain evidence="2 3">PWU37</strain>
    </source>
</reference>